<keyword evidence="2" id="KW-1185">Reference proteome</keyword>
<dbReference type="Proteomes" id="UP001612741">
    <property type="component" value="Unassembled WGS sequence"/>
</dbReference>
<gene>
    <name evidence="1" type="ORF">ACIBG2_05720</name>
</gene>
<name>A0ABW7YLS7_9ACTN</name>
<organism evidence="1 2">
    <name type="scientific">Nonomuraea typhae</name>
    <dbReference type="NCBI Taxonomy" id="2603600"/>
    <lineage>
        <taxon>Bacteria</taxon>
        <taxon>Bacillati</taxon>
        <taxon>Actinomycetota</taxon>
        <taxon>Actinomycetes</taxon>
        <taxon>Streptosporangiales</taxon>
        <taxon>Streptosporangiaceae</taxon>
        <taxon>Nonomuraea</taxon>
    </lineage>
</organism>
<protein>
    <submittedName>
        <fullName evidence="1">Uncharacterized protein</fullName>
    </submittedName>
</protein>
<reference evidence="1 2" key="1">
    <citation type="submission" date="2024-10" db="EMBL/GenBank/DDBJ databases">
        <title>The Natural Products Discovery Center: Release of the First 8490 Sequenced Strains for Exploring Actinobacteria Biosynthetic Diversity.</title>
        <authorList>
            <person name="Kalkreuter E."/>
            <person name="Kautsar S.A."/>
            <person name="Yang D."/>
            <person name="Bader C.D."/>
            <person name="Teijaro C.N."/>
            <person name="Fluegel L."/>
            <person name="Davis C.M."/>
            <person name="Simpson J.R."/>
            <person name="Lauterbach L."/>
            <person name="Steele A.D."/>
            <person name="Gui C."/>
            <person name="Meng S."/>
            <person name="Li G."/>
            <person name="Viehrig K."/>
            <person name="Ye F."/>
            <person name="Su P."/>
            <person name="Kiefer A.F."/>
            <person name="Nichols A."/>
            <person name="Cepeda A.J."/>
            <person name="Yan W."/>
            <person name="Fan B."/>
            <person name="Jiang Y."/>
            <person name="Adhikari A."/>
            <person name="Zheng C.-J."/>
            <person name="Schuster L."/>
            <person name="Cowan T.M."/>
            <person name="Smanski M.J."/>
            <person name="Chevrette M.G."/>
            <person name="De Carvalho L.P.S."/>
            <person name="Shen B."/>
        </authorList>
    </citation>
    <scope>NUCLEOTIDE SEQUENCE [LARGE SCALE GENOMIC DNA]</scope>
    <source>
        <strain evidence="1 2">NPDC050545</strain>
    </source>
</reference>
<evidence type="ECO:0000313" key="2">
    <source>
        <dbReference type="Proteomes" id="UP001612741"/>
    </source>
</evidence>
<dbReference type="RefSeq" id="WP_397079305.1">
    <property type="nucleotide sequence ID" value="NZ_JBITGY010000002.1"/>
</dbReference>
<sequence>MGDAKTPINEMREASIKLRRAAADAHGGPWAMSDVGIALIAADVQPYGAPCVADRLHEGDVRWMILVNPELAEPLASWLESEAAAHEELGVHPTLGPGRSARAALAVARVINNTEGARS</sequence>
<dbReference type="EMBL" id="JBITGY010000002">
    <property type="protein sequence ID" value="MFI6496857.1"/>
    <property type="molecule type" value="Genomic_DNA"/>
</dbReference>
<accession>A0ABW7YLS7</accession>
<comment type="caution">
    <text evidence="1">The sequence shown here is derived from an EMBL/GenBank/DDBJ whole genome shotgun (WGS) entry which is preliminary data.</text>
</comment>
<evidence type="ECO:0000313" key="1">
    <source>
        <dbReference type="EMBL" id="MFI6496857.1"/>
    </source>
</evidence>
<proteinExistence type="predicted"/>